<evidence type="ECO:0000259" key="8">
    <source>
        <dbReference type="PROSITE" id="PS50850"/>
    </source>
</evidence>
<feature type="transmembrane region" description="Helical" evidence="7">
    <location>
        <begin position="215"/>
        <end position="237"/>
    </location>
</feature>
<evidence type="ECO:0000256" key="3">
    <source>
        <dbReference type="ARBA" id="ARBA00022692"/>
    </source>
</evidence>
<dbReference type="PROSITE" id="PS50850">
    <property type="entry name" value="MFS"/>
    <property type="match status" value="1"/>
</dbReference>
<dbReference type="PANTHER" id="PTHR43791">
    <property type="entry name" value="PERMEASE-RELATED"/>
    <property type="match status" value="1"/>
</dbReference>
<dbReference type="InterPro" id="IPR011701">
    <property type="entry name" value="MFS"/>
</dbReference>
<accession>A0AAN6RL19</accession>
<comment type="caution">
    <text evidence="9">The sequence shown here is derived from an EMBL/GenBank/DDBJ whole genome shotgun (WGS) entry which is preliminary data.</text>
</comment>
<evidence type="ECO:0000256" key="1">
    <source>
        <dbReference type="ARBA" id="ARBA00004141"/>
    </source>
</evidence>
<name>A0AAN6RL19_9PLEO</name>
<evidence type="ECO:0000256" key="4">
    <source>
        <dbReference type="ARBA" id="ARBA00022989"/>
    </source>
</evidence>
<feature type="transmembrane region" description="Helical" evidence="7">
    <location>
        <begin position="327"/>
        <end position="346"/>
    </location>
</feature>
<evidence type="ECO:0000256" key="5">
    <source>
        <dbReference type="ARBA" id="ARBA00023136"/>
    </source>
</evidence>
<dbReference type="FunFam" id="1.20.1250.20:FF:000034">
    <property type="entry name" value="MFS general substrate transporter"/>
    <property type="match status" value="1"/>
</dbReference>
<proteinExistence type="predicted"/>
<feature type="transmembrane region" description="Helical" evidence="7">
    <location>
        <begin position="184"/>
        <end position="203"/>
    </location>
</feature>
<protein>
    <recommendedName>
        <fullName evidence="8">Major facilitator superfamily (MFS) profile domain-containing protein</fullName>
    </recommendedName>
</protein>
<evidence type="ECO:0000256" key="6">
    <source>
        <dbReference type="SAM" id="MobiDB-lite"/>
    </source>
</evidence>
<keyword evidence="4 7" id="KW-1133">Transmembrane helix</keyword>
<evidence type="ECO:0000256" key="2">
    <source>
        <dbReference type="ARBA" id="ARBA00022448"/>
    </source>
</evidence>
<dbReference type="PANTHER" id="PTHR43791:SF18">
    <property type="entry name" value="NICOTINIC ACID TRANSPORTER TNA1, PUTATIVE (AFU_ORTHOLOGUE AFUA_3G03820)-RELATED"/>
    <property type="match status" value="1"/>
</dbReference>
<dbReference type="EMBL" id="WVTA01000003">
    <property type="protein sequence ID" value="KAK3214926.1"/>
    <property type="molecule type" value="Genomic_DNA"/>
</dbReference>
<evidence type="ECO:0000313" key="10">
    <source>
        <dbReference type="Proteomes" id="UP001280581"/>
    </source>
</evidence>
<dbReference type="Proteomes" id="UP001280581">
    <property type="component" value="Unassembled WGS sequence"/>
</dbReference>
<organism evidence="9 10">
    <name type="scientific">Pseudopithomyces chartarum</name>
    <dbReference type="NCBI Taxonomy" id="1892770"/>
    <lineage>
        <taxon>Eukaryota</taxon>
        <taxon>Fungi</taxon>
        <taxon>Dikarya</taxon>
        <taxon>Ascomycota</taxon>
        <taxon>Pezizomycotina</taxon>
        <taxon>Dothideomycetes</taxon>
        <taxon>Pleosporomycetidae</taxon>
        <taxon>Pleosporales</taxon>
        <taxon>Massarineae</taxon>
        <taxon>Didymosphaeriaceae</taxon>
        <taxon>Pseudopithomyces</taxon>
    </lineage>
</organism>
<dbReference type="GO" id="GO:0016020">
    <property type="term" value="C:membrane"/>
    <property type="evidence" value="ECO:0007669"/>
    <property type="project" value="UniProtKB-SubCell"/>
</dbReference>
<gene>
    <name evidence="9" type="ORF">GRF29_19g1695372</name>
</gene>
<dbReference type="Pfam" id="PF07690">
    <property type="entry name" value="MFS_1"/>
    <property type="match status" value="1"/>
</dbReference>
<feature type="domain" description="Major facilitator superfamily (MFS) profile" evidence="8">
    <location>
        <begin position="56"/>
        <end position="471"/>
    </location>
</feature>
<sequence>MTTATSDAKVETESEERKIEKVGDKKGGSESELEANAIDYDGPEARRILNKVDWRLVPVLSLLYLVAFIDRSNIGNARVAGLTDDLNMHGLQYNTAVTLFFVPYTLLEIPSNIVLKLMRPSRWIAILMFSWGLVMTLMSLTSSYGGLLAGRFFLGVTESGFFPAATFLLTLWYRRYEVQRRMAVFYVAASLSGAFSGLLAFAIQKLDGRSGLDGWQWIFLIEGLVPVGLALVIWKVLPDSPETASFLTQSERDFLVRRLAEETGSGHGKVTNQDKMSKQFVIAGLSDWKVWAAVVVFWGNTVGVYGFTATVPTVINGLGYSRANAQLLTIPIYVFASIMTIIFAWWSDRIQTRSPFIIVGFAIAACGFIAQLAIPHPKYPGLTYGFLFPVAGGLYCPFIILVSWIANSLSPSSKRAVGMALLISVGNMGGIMGSNIYLDREKPKYTTGFGVSLAMCMGSIVMTFVLRWAYQKENAKREALLTEHGEAAIRARYSDQDMLELGDKSPFFKYTL</sequence>
<dbReference type="SUPFAM" id="SSF103473">
    <property type="entry name" value="MFS general substrate transporter"/>
    <property type="match status" value="1"/>
</dbReference>
<feature type="transmembrane region" description="Helical" evidence="7">
    <location>
        <begin position="355"/>
        <end position="374"/>
    </location>
</feature>
<feature type="transmembrane region" description="Helical" evidence="7">
    <location>
        <begin position="121"/>
        <end position="140"/>
    </location>
</feature>
<evidence type="ECO:0000256" key="7">
    <source>
        <dbReference type="SAM" id="Phobius"/>
    </source>
</evidence>
<keyword evidence="10" id="KW-1185">Reference proteome</keyword>
<dbReference type="InterPro" id="IPR036259">
    <property type="entry name" value="MFS_trans_sf"/>
</dbReference>
<feature type="compositionally biased region" description="Basic and acidic residues" evidence="6">
    <location>
        <begin position="8"/>
        <end position="29"/>
    </location>
</feature>
<keyword evidence="5 7" id="KW-0472">Membrane</keyword>
<feature type="transmembrane region" description="Helical" evidence="7">
    <location>
        <begin position="417"/>
        <end position="437"/>
    </location>
</feature>
<feature type="transmembrane region" description="Helical" evidence="7">
    <location>
        <begin position="449"/>
        <end position="470"/>
    </location>
</feature>
<keyword evidence="3 7" id="KW-0812">Transmembrane</keyword>
<reference evidence="9 10" key="1">
    <citation type="submission" date="2021-02" db="EMBL/GenBank/DDBJ databases">
        <title>Genome assembly of Pseudopithomyces chartarum.</title>
        <authorList>
            <person name="Jauregui R."/>
            <person name="Singh J."/>
            <person name="Voisey C."/>
        </authorList>
    </citation>
    <scope>NUCLEOTIDE SEQUENCE [LARGE SCALE GENOMIC DNA]</scope>
    <source>
        <strain evidence="9 10">AGR01</strain>
    </source>
</reference>
<dbReference type="FunFam" id="1.20.1250.20:FF:000013">
    <property type="entry name" value="MFS general substrate transporter"/>
    <property type="match status" value="1"/>
</dbReference>
<feature type="transmembrane region" description="Helical" evidence="7">
    <location>
        <begin position="152"/>
        <end position="172"/>
    </location>
</feature>
<dbReference type="AlphaFoldDB" id="A0AAN6RL19"/>
<feature type="transmembrane region" description="Helical" evidence="7">
    <location>
        <begin position="288"/>
        <end position="307"/>
    </location>
</feature>
<dbReference type="GO" id="GO:0022857">
    <property type="term" value="F:transmembrane transporter activity"/>
    <property type="evidence" value="ECO:0007669"/>
    <property type="project" value="InterPro"/>
</dbReference>
<comment type="subcellular location">
    <subcellularLocation>
        <location evidence="1">Membrane</location>
        <topology evidence="1">Multi-pass membrane protein</topology>
    </subcellularLocation>
</comment>
<feature type="transmembrane region" description="Helical" evidence="7">
    <location>
        <begin position="386"/>
        <end position="405"/>
    </location>
</feature>
<keyword evidence="2" id="KW-0813">Transport</keyword>
<feature type="region of interest" description="Disordered" evidence="6">
    <location>
        <begin position="1"/>
        <end position="31"/>
    </location>
</feature>
<dbReference type="Gene3D" id="1.20.1250.20">
    <property type="entry name" value="MFS general substrate transporter like domains"/>
    <property type="match status" value="2"/>
</dbReference>
<evidence type="ECO:0000313" key="9">
    <source>
        <dbReference type="EMBL" id="KAK3214926.1"/>
    </source>
</evidence>
<dbReference type="InterPro" id="IPR020846">
    <property type="entry name" value="MFS_dom"/>
</dbReference>